<comment type="subcellular location">
    <subcellularLocation>
        <location evidence="1">Cytoplasm</location>
        <location evidence="1">Cytoskeleton</location>
        <location evidence="1">Cilium axoneme</location>
    </subcellularLocation>
</comment>
<evidence type="ECO:0000256" key="6">
    <source>
        <dbReference type="ARBA" id="ARBA00022840"/>
    </source>
</evidence>
<evidence type="ECO:0000313" key="17">
    <source>
        <dbReference type="EMBL" id="KAL2642110.1"/>
    </source>
</evidence>
<dbReference type="PANTHER" id="PTHR45703:SF38">
    <property type="entry name" value="DYNEINS HEAVY CHAIN"/>
    <property type="match status" value="1"/>
</dbReference>
<dbReference type="GO" id="GO:0005524">
    <property type="term" value="F:ATP binding"/>
    <property type="evidence" value="ECO:0007669"/>
    <property type="project" value="UniProtKB-KW"/>
</dbReference>
<dbReference type="Gene3D" id="1.20.140.100">
    <property type="entry name" value="Dynein heavy chain, N-terminal domain 2"/>
    <property type="match status" value="1"/>
</dbReference>
<proteinExistence type="predicted"/>
<feature type="region of interest" description="Disordered" evidence="13">
    <location>
        <begin position="92"/>
        <end position="123"/>
    </location>
</feature>
<evidence type="ECO:0000256" key="9">
    <source>
        <dbReference type="ARBA" id="ARBA00023069"/>
    </source>
</evidence>
<dbReference type="InterPro" id="IPR013602">
    <property type="entry name" value="Dynein_heavy_linker"/>
</dbReference>
<evidence type="ECO:0000256" key="12">
    <source>
        <dbReference type="ARBA" id="ARBA00023273"/>
    </source>
</evidence>
<feature type="domain" description="Dynein heavy chain AAA 5 extension" evidence="16">
    <location>
        <begin position="1980"/>
        <end position="2139"/>
    </location>
</feature>
<dbReference type="FunFam" id="3.20.180.20:FF:000003">
    <property type="entry name" value="Dynein heavy chain 12, axonemal"/>
    <property type="match status" value="1"/>
</dbReference>
<dbReference type="Proteomes" id="UP001605036">
    <property type="component" value="Unassembled WGS sequence"/>
</dbReference>
<dbReference type="Gene3D" id="3.40.50.300">
    <property type="entry name" value="P-loop containing nucleotide triphosphate hydrolases"/>
    <property type="match status" value="3"/>
</dbReference>
<dbReference type="FunFam" id="3.40.50.300:FF:000044">
    <property type="entry name" value="Dynein heavy chain 5, axonemal"/>
    <property type="match status" value="1"/>
</dbReference>
<keyword evidence="4" id="KW-0677">Repeat</keyword>
<keyword evidence="10" id="KW-0505">Motor protein</keyword>
<comment type="caution">
    <text evidence="17">The sequence shown here is derived from an EMBL/GenBank/DDBJ whole genome shotgun (WGS) entry which is preliminary data.</text>
</comment>
<dbReference type="InterPro" id="IPR035699">
    <property type="entry name" value="AAA_6"/>
</dbReference>
<keyword evidence="5" id="KW-0547">Nucleotide-binding</keyword>
<dbReference type="FunFam" id="1.10.287.2620:FF:000002">
    <property type="entry name" value="Dynein heavy chain 2, axonemal"/>
    <property type="match status" value="1"/>
</dbReference>
<feature type="compositionally biased region" description="Acidic residues" evidence="13">
    <location>
        <begin position="104"/>
        <end position="118"/>
    </location>
</feature>
<dbReference type="GO" id="GO:0005930">
    <property type="term" value="C:axoneme"/>
    <property type="evidence" value="ECO:0007669"/>
    <property type="project" value="UniProtKB-SubCell"/>
</dbReference>
<dbReference type="Gene3D" id="3.20.180.20">
    <property type="entry name" value="Dynein heavy chain, N-terminal domain 2"/>
    <property type="match status" value="1"/>
</dbReference>
<evidence type="ECO:0000256" key="11">
    <source>
        <dbReference type="ARBA" id="ARBA00023212"/>
    </source>
</evidence>
<feature type="domain" description="Dynein heavy chain linker" evidence="14">
    <location>
        <begin position="959"/>
        <end position="1360"/>
    </location>
</feature>
<evidence type="ECO:0000313" key="18">
    <source>
        <dbReference type="Proteomes" id="UP001605036"/>
    </source>
</evidence>
<dbReference type="FunFam" id="1.20.140.100:FF:000004">
    <property type="entry name" value="Dynein axonemal heavy chain 6"/>
    <property type="match status" value="1"/>
</dbReference>
<dbReference type="Pfam" id="PF08393">
    <property type="entry name" value="DHC_N2"/>
    <property type="match status" value="1"/>
</dbReference>
<keyword evidence="18" id="KW-1185">Reference proteome</keyword>
<dbReference type="InterPro" id="IPR042222">
    <property type="entry name" value="Dynein_2_N"/>
</dbReference>
<protein>
    <recommendedName>
        <fullName evidence="19">Dynein heavy chain</fullName>
    </recommendedName>
</protein>
<dbReference type="InterPro" id="IPR027417">
    <property type="entry name" value="P-loop_NTPase"/>
</dbReference>
<keyword evidence="9" id="KW-0969">Cilium</keyword>
<evidence type="ECO:0000256" key="7">
    <source>
        <dbReference type="ARBA" id="ARBA00023017"/>
    </source>
</evidence>
<keyword evidence="7" id="KW-0243">Dynein</keyword>
<keyword evidence="2" id="KW-0963">Cytoplasm</keyword>
<dbReference type="InterPro" id="IPR042228">
    <property type="entry name" value="Dynein_linker_3"/>
</dbReference>
<evidence type="ECO:0000256" key="8">
    <source>
        <dbReference type="ARBA" id="ARBA00023054"/>
    </source>
</evidence>
<dbReference type="Gene3D" id="1.20.58.1120">
    <property type="match status" value="1"/>
</dbReference>
<keyword evidence="6" id="KW-0067">ATP-binding</keyword>
<dbReference type="Gene3D" id="1.10.287.2620">
    <property type="match status" value="1"/>
</dbReference>
<dbReference type="SUPFAM" id="SSF52540">
    <property type="entry name" value="P-loop containing nucleoside triphosphate hydrolases"/>
    <property type="match status" value="2"/>
</dbReference>
<evidence type="ECO:0000256" key="5">
    <source>
        <dbReference type="ARBA" id="ARBA00022741"/>
    </source>
</evidence>
<dbReference type="Pfam" id="PF17852">
    <property type="entry name" value="Dynein_AAA_lid"/>
    <property type="match status" value="1"/>
</dbReference>
<keyword evidence="8" id="KW-0175">Coiled coil</keyword>
<dbReference type="EMBL" id="JBHFFA010000002">
    <property type="protein sequence ID" value="KAL2642110.1"/>
    <property type="molecule type" value="Genomic_DNA"/>
</dbReference>
<dbReference type="InterPro" id="IPR043157">
    <property type="entry name" value="Dynein_AAA1S"/>
</dbReference>
<evidence type="ECO:0008006" key="19">
    <source>
        <dbReference type="Google" id="ProtNLM"/>
    </source>
</evidence>
<feature type="region of interest" description="Disordered" evidence="13">
    <location>
        <begin position="193"/>
        <end position="213"/>
    </location>
</feature>
<evidence type="ECO:0000259" key="14">
    <source>
        <dbReference type="Pfam" id="PF08393"/>
    </source>
</evidence>
<evidence type="ECO:0000256" key="2">
    <source>
        <dbReference type="ARBA" id="ARBA00022490"/>
    </source>
</evidence>
<dbReference type="PANTHER" id="PTHR45703">
    <property type="entry name" value="DYNEIN HEAVY CHAIN"/>
    <property type="match status" value="1"/>
</dbReference>
<evidence type="ECO:0000256" key="10">
    <source>
        <dbReference type="ARBA" id="ARBA00023175"/>
    </source>
</evidence>
<dbReference type="Pfam" id="PF12774">
    <property type="entry name" value="AAA_6"/>
    <property type="match status" value="1"/>
</dbReference>
<organism evidence="17 18">
    <name type="scientific">Riccia fluitans</name>
    <dbReference type="NCBI Taxonomy" id="41844"/>
    <lineage>
        <taxon>Eukaryota</taxon>
        <taxon>Viridiplantae</taxon>
        <taxon>Streptophyta</taxon>
        <taxon>Embryophyta</taxon>
        <taxon>Marchantiophyta</taxon>
        <taxon>Marchantiopsida</taxon>
        <taxon>Marchantiidae</taxon>
        <taxon>Marchantiales</taxon>
        <taxon>Ricciaceae</taxon>
        <taxon>Riccia</taxon>
    </lineage>
</organism>
<feature type="domain" description="Dynein heavy chain hydrolytic ATP-binding dynein motor region" evidence="15">
    <location>
        <begin position="1487"/>
        <end position="1813"/>
    </location>
</feature>
<dbReference type="GO" id="GO:0030286">
    <property type="term" value="C:dynein complex"/>
    <property type="evidence" value="ECO:0007669"/>
    <property type="project" value="UniProtKB-KW"/>
</dbReference>
<evidence type="ECO:0000256" key="3">
    <source>
        <dbReference type="ARBA" id="ARBA00022701"/>
    </source>
</evidence>
<evidence type="ECO:0000256" key="1">
    <source>
        <dbReference type="ARBA" id="ARBA00004430"/>
    </source>
</evidence>
<dbReference type="FunFam" id="1.10.8.710:FF:000004">
    <property type="entry name" value="Dynein axonemal heavy chain 6"/>
    <property type="match status" value="1"/>
</dbReference>
<keyword evidence="11" id="KW-0206">Cytoskeleton</keyword>
<keyword evidence="12" id="KW-0966">Cell projection</keyword>
<dbReference type="Gene3D" id="1.10.8.710">
    <property type="match status" value="1"/>
</dbReference>
<dbReference type="InterPro" id="IPR026983">
    <property type="entry name" value="DHC"/>
</dbReference>
<reference evidence="17 18" key="1">
    <citation type="submission" date="2024-09" db="EMBL/GenBank/DDBJ databases">
        <title>Chromosome-scale assembly of Riccia fluitans.</title>
        <authorList>
            <person name="Paukszto L."/>
            <person name="Sawicki J."/>
            <person name="Karawczyk K."/>
            <person name="Piernik-Szablinska J."/>
            <person name="Szczecinska M."/>
            <person name="Mazdziarz M."/>
        </authorList>
    </citation>
    <scope>NUCLEOTIDE SEQUENCE [LARGE SCALE GENOMIC DNA]</scope>
    <source>
        <strain evidence="17">Rf_01</strain>
        <tissue evidence="17">Aerial parts of the thallus</tissue>
    </source>
</reference>
<evidence type="ECO:0000259" key="15">
    <source>
        <dbReference type="Pfam" id="PF12774"/>
    </source>
</evidence>
<dbReference type="FunFam" id="3.40.50.300:FF:001328">
    <property type="entry name" value="Dynein heavy chain 6, axonemal"/>
    <property type="match status" value="1"/>
</dbReference>
<keyword evidence="3" id="KW-0493">Microtubule</keyword>
<evidence type="ECO:0000256" key="13">
    <source>
        <dbReference type="SAM" id="MobiDB-lite"/>
    </source>
</evidence>
<sequence length="2229" mass="257685">MYLRGSTGFPYKRRKVHPAKIPASPLDDVLERRIPECACQDIPCSGIRNPLSKNPSYTPLSGSGSVHALHSIRMPRVFIIGVEKEEREREARIRKKRMKRPPEDMEDDEEDEDDDKEKEEETVLIKDPTSQLSVYEALADPNLVMQVTETKEIPRVKFDPTDLGSFPPRASDLMLFSEAKRKREDMTIVEDLDEEELAQPERENPPDVNLPPDPVRPARHLRLQYFDSPTLELRHPSVDLKEVTLKYGPIVPTPLAHQTNVVVQFPFLCAPSCFLIICKDELVSTYDHKNDLYTIRWTLDDGRLGTETKEKQVTRLNLIFNFESEASFILRRLHAEELRERIEAELRCSWLIEELPILNYEHMDELQMVRIMNVAGWNLCFVYLDIVKDCFEEVRIYAHRAVNKSILEYEFATNMDARERLVALNILPVGRTSAPLPWKGCVPLEFGFQSEYWHTRTSIVRNLVVAEDAFLCALQHFHSHLDIELFTLVCPLLYEQMKPWKLSSFERLQRSHVDDQISYLKYDSRCYFELSSYANLRELVLQSVEEFKVYLDFYRPKTREMKEVDGWAKPDLQPAVGEVRQLRISKLTLQIGEGVEEVAKEPLFRLDLVVDDDRVVFKPALEDVLNSMLALLEEMVQCVQSVEGLRSRLRPLFETSQPDILTVVPLDDTQVEKARMIIKEVLELNFLVPRRLEQMYGVFQELVDIDVDAYLNNYQAANHSIEDYEAEINRFLKVSKHVKLRTDKETFTSMFLVDCTRVREVLSRKAKGLAYRLCTQIMTQTTKKNETIRWKYETMEKRIQSPISSPEDLDKMIKYLAEINFDIPQRRVDVQQSQKVWEMLGRSIFMVPNAEEEAFWVTVSWPQRIQRRVDEIEQSITRKKMLYAADHNLNSKQLIADIKALAEVMKEFMLLGQFEAWEERIIYCQEIEDKLQRYLDLATLYNSREEILGSFVTEYTQIDQMERLFELHGMLWHTCNDFLRAWPGWMDGPFQDIDGEEMVTNMDKWFRASAKCAKMLTNVDTKIVAEELKKRIAEFQVNVPFIAALRAPGMRDRHWKKLTETLGFEVSPTFTTRKFITLKMPQYTPQCEEVSEIAGKEYSLERALHKMQDEWIGINIDYKDWHNTGTTILCNMDDLQTLLDDQLLKTQSMQSSPYAAPFEDRVKVWVGKLTLMKKIIDEWLKCQVHWTYLEPIFTSEDIMQQMPTEGRRFLIVDKKWRNIMKRLKLKPDAMSVGNDEEIYTDLMQNNKDLEVVQAGLNDYLETKRLAFPRFYFLSNDELLEILAETKDPLRVQPFLKKIFEGIHRIEFTPNLFIVAMLSEEGERVEFDTIVNPKAAQGAVEKWFTQVEATMKTSLRYVTSRSFKAYAVKPRVDWLLDWPGQVAICVSQMHWTAEVAESIRSGTLKDREEECTRQLQAIVNKVRGKLTKLERKTFGALIVLDVHARDVVKGLADLDLKDETDFDWICQLRYYFEEEVVMVRMINAGIPYAWEYLGNSSRLVITPLTDRCYRTLTGALHLNLGGAPEGPAGTGKTETTKDLAKAIAMQCVVFNCSDGLDYLAMGKFFKGLASAGAWSCFDEFNRIDLEVLSVIAQQILTIQRAKAAMMKTFEFEGTRLTLQPSCSVFITMNPGYAGRSELPDNLKALFRTVAMMVPDYALIAEITLYSNGYLEARELARKLVATYRLCSEQLSSQNHYDYGMRAVISVLRAAGAVKMKYPKEREDVLMLRSLKDVNLPKFLAHDIPLFEGILKDLFPGVTLPPPDYKDLETAIEANCVKFNLQPSAVFMEKIFQLFEMILVRHGLMLVGYSYGAKTESYRVLAAALSDLQTKNLELTTRYFVLNPKSIYIGQLYGQFDPVSHEWTDGILAKIFRDAATDPSPDRKWIIFDGPVDAVWIENMNTVLDDNKKLCLMSGEIIQMTQAMNLIFEVQDLAAASPATVSRCGMVYTEPSAMGFWPLIQSWEKRTAENFHNLEEAMPIITSMIQWLIEPCVDFIRKNCKELIVTSPISLVKSFLNMFESQLDEFKAPPVKLVPRRSRIVHSEESTFLPAPKGDDLWMWVQCLFMMSVVWSIGATVDMEGRKKFDTFFRKLLAKEDDIQSDLSAGLVIKKSDFSIYLPYPAGKTVYDFCFLKVELSWKEWITTIDTRPPHHECSFTDIIVPTVNTARYSFLFVLLVTHQKHVLFGGPTGTGKTVYIKHELGVTLDKDKYRNILMTFSAQTSANQTQVQQR</sequence>
<evidence type="ECO:0000259" key="16">
    <source>
        <dbReference type="Pfam" id="PF17852"/>
    </source>
</evidence>
<dbReference type="Pfam" id="PF12775">
    <property type="entry name" value="AAA_7"/>
    <property type="match status" value="1"/>
</dbReference>
<dbReference type="InterPro" id="IPR041466">
    <property type="entry name" value="Dynein_AAA5_ext"/>
</dbReference>
<dbReference type="GO" id="GO:0005874">
    <property type="term" value="C:microtubule"/>
    <property type="evidence" value="ECO:0007669"/>
    <property type="project" value="UniProtKB-KW"/>
</dbReference>
<gene>
    <name evidence="17" type="ORF">R1flu_009697</name>
</gene>
<evidence type="ECO:0000256" key="4">
    <source>
        <dbReference type="ARBA" id="ARBA00022737"/>
    </source>
</evidence>
<dbReference type="FunFam" id="1.20.58.1120:FF:000005">
    <property type="entry name" value="Dynein, axonemal, heavy chain 12"/>
    <property type="match status" value="1"/>
</dbReference>
<accession>A0ABD1Z3L6</accession>
<name>A0ABD1Z3L6_9MARC</name>